<dbReference type="GO" id="GO:0030001">
    <property type="term" value="P:metal ion transport"/>
    <property type="evidence" value="ECO:0007669"/>
    <property type="project" value="InterPro"/>
</dbReference>
<dbReference type="AlphaFoldDB" id="A0A9P5S2U3"/>
<keyword evidence="4 6" id="KW-0472">Membrane</keyword>
<dbReference type="PANTHER" id="PTHR13396:SF5">
    <property type="entry name" value="NEDD4 FAMILY INTERACTING PROTEIN"/>
    <property type="match status" value="1"/>
</dbReference>
<dbReference type="EMBL" id="JAAAUQ010000194">
    <property type="protein sequence ID" value="KAF9153143.1"/>
    <property type="molecule type" value="Genomic_DNA"/>
</dbReference>
<keyword evidence="3 6" id="KW-1133">Transmembrane helix</keyword>
<feature type="compositionally biased region" description="Low complexity" evidence="5">
    <location>
        <begin position="453"/>
        <end position="472"/>
    </location>
</feature>
<evidence type="ECO:0000256" key="3">
    <source>
        <dbReference type="ARBA" id="ARBA00022989"/>
    </source>
</evidence>
<evidence type="ECO:0008006" key="9">
    <source>
        <dbReference type="Google" id="ProtNLM"/>
    </source>
</evidence>
<feature type="region of interest" description="Disordered" evidence="5">
    <location>
        <begin position="453"/>
        <end position="484"/>
    </location>
</feature>
<name>A0A9P5S2U3_9FUNG</name>
<dbReference type="OrthoDB" id="10003116at2759"/>
<evidence type="ECO:0000256" key="2">
    <source>
        <dbReference type="ARBA" id="ARBA00022692"/>
    </source>
</evidence>
<feature type="region of interest" description="Disordered" evidence="5">
    <location>
        <begin position="133"/>
        <end position="176"/>
    </location>
</feature>
<dbReference type="GO" id="GO:0031398">
    <property type="term" value="P:positive regulation of protein ubiquitination"/>
    <property type="evidence" value="ECO:0007669"/>
    <property type="project" value="TreeGrafter"/>
</dbReference>
<dbReference type="Proteomes" id="UP000748756">
    <property type="component" value="Unassembled WGS sequence"/>
</dbReference>
<comment type="caution">
    <text evidence="7">The sequence shown here is derived from an EMBL/GenBank/DDBJ whole genome shotgun (WGS) entry which is preliminary data.</text>
</comment>
<dbReference type="GO" id="GO:0048471">
    <property type="term" value="C:perinuclear region of cytoplasm"/>
    <property type="evidence" value="ECO:0007669"/>
    <property type="project" value="TreeGrafter"/>
</dbReference>
<keyword evidence="8" id="KW-1185">Reference proteome</keyword>
<sequence>MNRAHSYSQVPVQDSSSSTNSINDDIITSNNSNIGSSSATGGISSKSKGKQNSKGYTTLHNDDDEDDDIAEDSVMLRPMTTASSSAPRRSIYPSRRQHNRFNDDDDEEDDDDFGDREIYDLQGDNEISVAPLVQGSSSSSSSAAGPSSSSSNTAGNQESSSWFGSGARGMSGARTTNRSFLARLTGRQRPDRDARIMIQTTMDGVFSNLSAKPRVEKPIEEELPPSYKSAALDISPAYYETTVNSPAAGFYMDEDEALVDGLPVGGLLGFMWNMIISMSFQFVGFFLTYLLHTSHATKNGSKAGLGFTFMSMGYQMLQGKSLTEDGTSQDEPSLDADTGYMGNIPPASEMDLPLQSTSEYYWLSWFMVILGAGIVAQSLFEFARAKRTQVVVNASSSEALEESVSASTAAGAAQAFALAMFTAQNANPQTASASASISGSGSGSTSGAAVAGSISAPSSSTSSTTAETPSGALSGSRTVVVMMP</sequence>
<dbReference type="GO" id="GO:0016020">
    <property type="term" value="C:membrane"/>
    <property type="evidence" value="ECO:0007669"/>
    <property type="project" value="UniProtKB-SubCell"/>
</dbReference>
<organism evidence="7 8">
    <name type="scientific">Linnemannia schmuckeri</name>
    <dbReference type="NCBI Taxonomy" id="64567"/>
    <lineage>
        <taxon>Eukaryota</taxon>
        <taxon>Fungi</taxon>
        <taxon>Fungi incertae sedis</taxon>
        <taxon>Mucoromycota</taxon>
        <taxon>Mortierellomycotina</taxon>
        <taxon>Mortierellomycetes</taxon>
        <taxon>Mortierellales</taxon>
        <taxon>Mortierellaceae</taxon>
        <taxon>Linnemannia</taxon>
    </lineage>
</organism>
<feature type="compositionally biased region" description="Polar residues" evidence="5">
    <location>
        <begin position="1"/>
        <end position="13"/>
    </location>
</feature>
<feature type="compositionally biased region" description="Low complexity" evidence="5">
    <location>
        <begin position="14"/>
        <end position="55"/>
    </location>
</feature>
<gene>
    <name evidence="7" type="ORF">BG015_004004</name>
</gene>
<comment type="subcellular location">
    <subcellularLocation>
        <location evidence="1">Membrane</location>
        <topology evidence="1">Multi-pass membrane protein</topology>
    </subcellularLocation>
</comment>
<dbReference type="GO" id="GO:0007034">
    <property type="term" value="P:vacuolar transport"/>
    <property type="evidence" value="ECO:0007669"/>
    <property type="project" value="InterPro"/>
</dbReference>
<feature type="compositionally biased region" description="Low complexity" evidence="5">
    <location>
        <begin position="135"/>
        <end position="161"/>
    </location>
</feature>
<evidence type="ECO:0000256" key="4">
    <source>
        <dbReference type="ARBA" id="ARBA00023136"/>
    </source>
</evidence>
<protein>
    <recommendedName>
        <fullName evidence="9">Metal homeostatis protein bsd2</fullName>
    </recommendedName>
</protein>
<dbReference type="GO" id="GO:0005783">
    <property type="term" value="C:endoplasmic reticulum"/>
    <property type="evidence" value="ECO:0007669"/>
    <property type="project" value="TreeGrafter"/>
</dbReference>
<evidence type="ECO:0000256" key="6">
    <source>
        <dbReference type="SAM" id="Phobius"/>
    </source>
</evidence>
<evidence type="ECO:0000256" key="5">
    <source>
        <dbReference type="SAM" id="MobiDB-lite"/>
    </source>
</evidence>
<evidence type="ECO:0000256" key="1">
    <source>
        <dbReference type="ARBA" id="ARBA00004141"/>
    </source>
</evidence>
<feature type="transmembrane region" description="Helical" evidence="6">
    <location>
        <begin position="270"/>
        <end position="291"/>
    </location>
</feature>
<keyword evidence="2 6" id="KW-0812">Transmembrane</keyword>
<feature type="transmembrane region" description="Helical" evidence="6">
    <location>
        <begin position="360"/>
        <end position="380"/>
    </location>
</feature>
<feature type="compositionally biased region" description="Acidic residues" evidence="5">
    <location>
        <begin position="62"/>
        <end position="71"/>
    </location>
</feature>
<dbReference type="PANTHER" id="PTHR13396">
    <property type="entry name" value="NEDD4 FAMILY INTERACTING PROTEIN 1/2"/>
    <property type="match status" value="1"/>
</dbReference>
<evidence type="ECO:0000313" key="7">
    <source>
        <dbReference type="EMBL" id="KAF9153143.1"/>
    </source>
</evidence>
<accession>A0A9P5S2U3</accession>
<feature type="region of interest" description="Disordered" evidence="5">
    <location>
        <begin position="1"/>
        <end position="117"/>
    </location>
</feature>
<dbReference type="InterPro" id="IPR019325">
    <property type="entry name" value="NEDD4/Bsd2"/>
</dbReference>
<evidence type="ECO:0000313" key="8">
    <source>
        <dbReference type="Proteomes" id="UP000748756"/>
    </source>
</evidence>
<dbReference type="GO" id="GO:0006511">
    <property type="term" value="P:ubiquitin-dependent protein catabolic process"/>
    <property type="evidence" value="ECO:0007669"/>
    <property type="project" value="TreeGrafter"/>
</dbReference>
<dbReference type="Pfam" id="PF10176">
    <property type="entry name" value="NEDD4_Bsd2"/>
    <property type="match status" value="1"/>
</dbReference>
<reference evidence="7" key="1">
    <citation type="journal article" date="2020" name="Fungal Divers.">
        <title>Resolving the Mortierellaceae phylogeny through synthesis of multi-gene phylogenetics and phylogenomics.</title>
        <authorList>
            <person name="Vandepol N."/>
            <person name="Liber J."/>
            <person name="Desiro A."/>
            <person name="Na H."/>
            <person name="Kennedy M."/>
            <person name="Barry K."/>
            <person name="Grigoriev I.V."/>
            <person name="Miller A.N."/>
            <person name="O'Donnell K."/>
            <person name="Stajich J.E."/>
            <person name="Bonito G."/>
        </authorList>
    </citation>
    <scope>NUCLEOTIDE SEQUENCE</scope>
    <source>
        <strain evidence="7">NRRL 6426</strain>
    </source>
</reference>
<dbReference type="CDD" id="cd22212">
    <property type="entry name" value="NDFIP-like"/>
    <property type="match status" value="1"/>
</dbReference>
<proteinExistence type="predicted"/>
<dbReference type="GO" id="GO:0005794">
    <property type="term" value="C:Golgi apparatus"/>
    <property type="evidence" value="ECO:0007669"/>
    <property type="project" value="TreeGrafter"/>
</dbReference>
<feature type="compositionally biased region" description="Acidic residues" evidence="5">
    <location>
        <begin position="103"/>
        <end position="114"/>
    </location>
</feature>